<dbReference type="Gene3D" id="2.170.270.10">
    <property type="entry name" value="SET domain"/>
    <property type="match status" value="1"/>
</dbReference>
<dbReference type="AlphaFoldDB" id="A0A371DMV7"/>
<evidence type="ECO:0000313" key="2">
    <source>
        <dbReference type="EMBL" id="RDX53869.1"/>
    </source>
</evidence>
<dbReference type="InterPro" id="IPR046341">
    <property type="entry name" value="SET_dom_sf"/>
</dbReference>
<dbReference type="STRING" id="139420.A0A371DMV7"/>
<proteinExistence type="predicted"/>
<dbReference type="PROSITE" id="PS50280">
    <property type="entry name" value="SET"/>
    <property type="match status" value="1"/>
</dbReference>
<dbReference type="Pfam" id="PF00856">
    <property type="entry name" value="SET"/>
    <property type="match status" value="1"/>
</dbReference>
<dbReference type="EMBL" id="KZ857386">
    <property type="protein sequence ID" value="RDX53869.1"/>
    <property type="molecule type" value="Genomic_DNA"/>
</dbReference>
<keyword evidence="3" id="KW-1185">Reference proteome</keyword>
<evidence type="ECO:0000313" key="3">
    <source>
        <dbReference type="Proteomes" id="UP000256964"/>
    </source>
</evidence>
<dbReference type="InterPro" id="IPR011990">
    <property type="entry name" value="TPR-like_helical_dom_sf"/>
</dbReference>
<dbReference type="OrthoDB" id="5945798at2759"/>
<dbReference type="SUPFAM" id="SSF48452">
    <property type="entry name" value="TPR-like"/>
    <property type="match status" value="1"/>
</dbReference>
<reference evidence="2 3" key="1">
    <citation type="journal article" date="2018" name="Biotechnol. Biofuels">
        <title>Integrative visual omics of the white-rot fungus Polyporus brumalis exposes the biotechnological potential of its oxidative enzymes for delignifying raw plant biomass.</title>
        <authorList>
            <person name="Miyauchi S."/>
            <person name="Rancon A."/>
            <person name="Drula E."/>
            <person name="Hage H."/>
            <person name="Chaduli D."/>
            <person name="Favel A."/>
            <person name="Grisel S."/>
            <person name="Henrissat B."/>
            <person name="Herpoel-Gimbert I."/>
            <person name="Ruiz-Duenas F.J."/>
            <person name="Chevret D."/>
            <person name="Hainaut M."/>
            <person name="Lin J."/>
            <person name="Wang M."/>
            <person name="Pangilinan J."/>
            <person name="Lipzen A."/>
            <person name="Lesage-Meessen L."/>
            <person name="Navarro D."/>
            <person name="Riley R."/>
            <person name="Grigoriev I.V."/>
            <person name="Zhou S."/>
            <person name="Raouche S."/>
            <person name="Rosso M.N."/>
        </authorList>
    </citation>
    <scope>NUCLEOTIDE SEQUENCE [LARGE SCALE GENOMIC DNA]</scope>
    <source>
        <strain evidence="2 3">BRFM 1820</strain>
    </source>
</reference>
<dbReference type="SMART" id="SM00317">
    <property type="entry name" value="SET"/>
    <property type="match status" value="1"/>
</dbReference>
<name>A0A371DMV7_9APHY</name>
<dbReference type="Gene3D" id="1.25.40.10">
    <property type="entry name" value="Tetratricopeptide repeat domain"/>
    <property type="match status" value="1"/>
</dbReference>
<dbReference type="PANTHER" id="PTHR47643">
    <property type="entry name" value="TPR DOMAIN PROTEIN (AFU_ORTHOLOGUE AFUA_5G12710)"/>
    <property type="match status" value="1"/>
</dbReference>
<dbReference type="PANTHER" id="PTHR47643:SF2">
    <property type="entry name" value="TPR DOMAIN PROTEIN (AFU_ORTHOLOGUE AFUA_5G12710)"/>
    <property type="match status" value="1"/>
</dbReference>
<feature type="domain" description="SET" evidence="1">
    <location>
        <begin position="395"/>
        <end position="591"/>
    </location>
</feature>
<dbReference type="InterPro" id="IPR001214">
    <property type="entry name" value="SET_dom"/>
</dbReference>
<organism evidence="2 3">
    <name type="scientific">Lentinus brumalis</name>
    <dbReference type="NCBI Taxonomy" id="2498619"/>
    <lineage>
        <taxon>Eukaryota</taxon>
        <taxon>Fungi</taxon>
        <taxon>Dikarya</taxon>
        <taxon>Basidiomycota</taxon>
        <taxon>Agaricomycotina</taxon>
        <taxon>Agaricomycetes</taxon>
        <taxon>Polyporales</taxon>
        <taxon>Polyporaceae</taxon>
        <taxon>Lentinus</taxon>
    </lineage>
</organism>
<sequence>MAQITLDPHPLSIQGAVSSGIGVTARRPSPSYHHGMSPEETTEYLRRYREWFEEDRRIPPEPAPLFVRSLLVSEQLRRRSDLERASRYGAAGSGIQVFMTRVGFAKHSSATPIQELQPVRFADMLVGRAHVGNYLLCRVIAPCSRMVAIQTVIEDVDGVAYDLSIYNFPSTFDCTLEHLDALFPVGSVLAIREPTFKAPMQGDRPLVRVDSPTDISFVVPRSPLLDGVTWRTGLAVPGSHVSPSTLDAWQERGNGYFKASQWFLAAFAYSQGLAIQPDAPVLLLNRAEAYLRMKYYSGALCDAQRVLSTAGIQDAHVGRAVFRLAKAHYGRAEYAAAQQSFVRWKNAHPDDPAADSSIERCGARSKERATGQYDWASLFRTAKKKIRLDAAEYTGAMEVRTMDRRGGGRGVVATKYLQAGDLLMVTKPFVSVYASDLPKDRVIVTLDLISNTSKERTDALLLARIVEKISGNPDLHDEVFHLYAGPDYPQPPGRYPPAARAPVPVEPLNPKVDIDIAQLEAICTYNNFSPYRLENYHADEHGAKPTGLYPLASLFNHSCSANAVWYCIGDVMVIRATGPIPAGTEITIPYTVEESYQDRQAVLKKHMLEHCTCSLCEEDRKDGEDRLRKRHELKQRVASASFLAASLTEAREFEKSVRDTFRSTRGPVRPLLALALHAVAEKLRASGNARQLKEALQQDMEALRCFGFEVSQRQGGSQGSTRLPIGTDRFPAVTSFFEPTTMMLRIACTYLNLDEEANGELWIKAALWLTNASVGGGKELFMLVHEEALKQMNIYDYAARVL</sequence>
<dbReference type="InterPro" id="IPR053209">
    <property type="entry name" value="Gramillin-biosynth_MTr"/>
</dbReference>
<protein>
    <recommendedName>
        <fullName evidence="1">SET domain-containing protein</fullName>
    </recommendedName>
</protein>
<dbReference type="Proteomes" id="UP000256964">
    <property type="component" value="Unassembled WGS sequence"/>
</dbReference>
<accession>A0A371DMV7</accession>
<evidence type="ECO:0000259" key="1">
    <source>
        <dbReference type="PROSITE" id="PS50280"/>
    </source>
</evidence>
<dbReference type="SUPFAM" id="SSF82199">
    <property type="entry name" value="SET domain"/>
    <property type="match status" value="1"/>
</dbReference>
<gene>
    <name evidence="2" type="ORF">OH76DRAFT_1431905</name>
</gene>